<sequence length="110" mass="13183">MEKFLQVFRRIPPEFWSWPAPENRRQVRSHLMSTQSKRWERLKAAASKPHREKSLNAAFTRMGETKVKWSLGTIFATSEVTIDQLMEVKKTQSIHYKYIKRHVKKTRQII</sequence>
<evidence type="ECO:0000313" key="2">
    <source>
        <dbReference type="Proteomes" id="UP000824120"/>
    </source>
</evidence>
<protein>
    <submittedName>
        <fullName evidence="1">Uncharacterized protein</fullName>
    </submittedName>
</protein>
<reference evidence="1 2" key="1">
    <citation type="submission" date="2020-09" db="EMBL/GenBank/DDBJ databases">
        <title>De no assembly of potato wild relative species, Solanum commersonii.</title>
        <authorList>
            <person name="Cho K."/>
        </authorList>
    </citation>
    <scope>NUCLEOTIDE SEQUENCE [LARGE SCALE GENOMIC DNA]</scope>
    <source>
        <strain evidence="1">LZ3.2</strain>
        <tissue evidence="1">Leaf</tissue>
    </source>
</reference>
<proteinExistence type="predicted"/>
<name>A0A9J5X5B7_SOLCO</name>
<organism evidence="1 2">
    <name type="scientific">Solanum commersonii</name>
    <name type="common">Commerson's wild potato</name>
    <name type="synonym">Commerson's nightshade</name>
    <dbReference type="NCBI Taxonomy" id="4109"/>
    <lineage>
        <taxon>Eukaryota</taxon>
        <taxon>Viridiplantae</taxon>
        <taxon>Streptophyta</taxon>
        <taxon>Embryophyta</taxon>
        <taxon>Tracheophyta</taxon>
        <taxon>Spermatophyta</taxon>
        <taxon>Magnoliopsida</taxon>
        <taxon>eudicotyledons</taxon>
        <taxon>Gunneridae</taxon>
        <taxon>Pentapetalae</taxon>
        <taxon>asterids</taxon>
        <taxon>lamiids</taxon>
        <taxon>Solanales</taxon>
        <taxon>Solanaceae</taxon>
        <taxon>Solanoideae</taxon>
        <taxon>Solaneae</taxon>
        <taxon>Solanum</taxon>
    </lineage>
</organism>
<dbReference type="EMBL" id="JACXVP010000010">
    <property type="protein sequence ID" value="KAG5583489.1"/>
    <property type="molecule type" value="Genomic_DNA"/>
</dbReference>
<evidence type="ECO:0000313" key="1">
    <source>
        <dbReference type="EMBL" id="KAG5583489.1"/>
    </source>
</evidence>
<dbReference type="AlphaFoldDB" id="A0A9J5X5B7"/>
<accession>A0A9J5X5B7</accession>
<gene>
    <name evidence="1" type="ORF">H5410_054116</name>
</gene>
<comment type="caution">
    <text evidence="1">The sequence shown here is derived from an EMBL/GenBank/DDBJ whole genome shotgun (WGS) entry which is preliminary data.</text>
</comment>
<keyword evidence="2" id="KW-1185">Reference proteome</keyword>
<dbReference type="Proteomes" id="UP000824120">
    <property type="component" value="Chromosome 10"/>
</dbReference>